<dbReference type="SUPFAM" id="SSF52540">
    <property type="entry name" value="P-loop containing nucleoside triphosphate hydrolases"/>
    <property type="match status" value="1"/>
</dbReference>
<name>A0A0D2WNU4_CAPO3</name>
<feature type="compositionally biased region" description="Acidic residues" evidence="6">
    <location>
        <begin position="517"/>
        <end position="538"/>
    </location>
</feature>
<keyword evidence="4" id="KW-0342">GTP-binding</keyword>
<dbReference type="EMBL" id="KE346363">
    <property type="protein sequence ID" value="KJE92118.1"/>
    <property type="molecule type" value="Genomic_DNA"/>
</dbReference>
<dbReference type="OrthoDB" id="10266128at2759"/>
<accession>A0A0D2WNU4</accession>
<dbReference type="AlphaFoldDB" id="A0A0D2WNU4"/>
<proteinExistence type="predicted"/>
<dbReference type="InterPro" id="IPR030378">
    <property type="entry name" value="G_CP_dom"/>
</dbReference>
<feature type="domain" description="CP-type G" evidence="7">
    <location>
        <begin position="168"/>
        <end position="353"/>
    </location>
</feature>
<feature type="compositionally biased region" description="Basic and acidic residues" evidence="6">
    <location>
        <begin position="135"/>
        <end position="156"/>
    </location>
</feature>
<feature type="region of interest" description="Disordered" evidence="6">
    <location>
        <begin position="127"/>
        <end position="156"/>
    </location>
</feature>
<keyword evidence="9" id="KW-1185">Reference proteome</keyword>
<evidence type="ECO:0000256" key="4">
    <source>
        <dbReference type="ARBA" id="ARBA00023134"/>
    </source>
</evidence>
<dbReference type="Gene3D" id="3.40.50.300">
    <property type="entry name" value="P-loop containing nucleotide triphosphate hydrolases"/>
    <property type="match status" value="1"/>
</dbReference>
<dbReference type="Pfam" id="PF08701">
    <property type="entry name" value="GN3L_Grn1"/>
    <property type="match status" value="1"/>
</dbReference>
<organism evidence="8 9">
    <name type="scientific">Capsaspora owczarzaki (strain ATCC 30864)</name>
    <dbReference type="NCBI Taxonomy" id="595528"/>
    <lineage>
        <taxon>Eukaryota</taxon>
        <taxon>Filasterea</taxon>
        <taxon>Capsaspora</taxon>
    </lineage>
</organism>
<dbReference type="InParanoid" id="A0A0D2WNU4"/>
<dbReference type="PhylomeDB" id="A0A0D2WNU4"/>
<dbReference type="PROSITE" id="PS51721">
    <property type="entry name" value="G_CP"/>
    <property type="match status" value="1"/>
</dbReference>
<dbReference type="OMA" id="KLCPARM"/>
<evidence type="ECO:0000313" key="9">
    <source>
        <dbReference type="Proteomes" id="UP000008743"/>
    </source>
</evidence>
<dbReference type="STRING" id="595528.A0A0D2WNU4"/>
<dbReference type="Gene3D" id="1.10.1580.10">
    <property type="match status" value="1"/>
</dbReference>
<evidence type="ECO:0000256" key="5">
    <source>
        <dbReference type="ARBA" id="ARBA00023242"/>
    </source>
</evidence>
<reference evidence="9" key="1">
    <citation type="submission" date="2011-02" db="EMBL/GenBank/DDBJ databases">
        <title>The Genome Sequence of Capsaspora owczarzaki ATCC 30864.</title>
        <authorList>
            <person name="Russ C."/>
            <person name="Cuomo C."/>
            <person name="Burger G."/>
            <person name="Gray M.W."/>
            <person name="Holland P.W.H."/>
            <person name="King N."/>
            <person name="Lang F.B.F."/>
            <person name="Roger A.J."/>
            <person name="Ruiz-Trillo I."/>
            <person name="Young S.K."/>
            <person name="Zeng Q."/>
            <person name="Gargeya S."/>
            <person name="Alvarado L."/>
            <person name="Berlin A."/>
            <person name="Chapman S.B."/>
            <person name="Chen Z."/>
            <person name="Freedman E."/>
            <person name="Gellesch M."/>
            <person name="Goldberg J."/>
            <person name="Griggs A."/>
            <person name="Gujja S."/>
            <person name="Heilman E."/>
            <person name="Heiman D."/>
            <person name="Howarth C."/>
            <person name="Mehta T."/>
            <person name="Neiman D."/>
            <person name="Pearson M."/>
            <person name="Roberts A."/>
            <person name="Saif S."/>
            <person name="Shea T."/>
            <person name="Shenoy N."/>
            <person name="Sisk P."/>
            <person name="Stolte C."/>
            <person name="Sykes S."/>
            <person name="White J."/>
            <person name="Yandava C."/>
            <person name="Haas B."/>
            <person name="Nusbaum C."/>
            <person name="Birren B."/>
        </authorList>
    </citation>
    <scope>NUCLEOTIDE SEQUENCE</scope>
    <source>
        <strain evidence="9">ATCC 30864</strain>
    </source>
</reference>
<dbReference type="InterPro" id="IPR014813">
    <property type="entry name" value="Gnl3_N_dom"/>
</dbReference>
<feature type="region of interest" description="Disordered" evidence="6">
    <location>
        <begin position="53"/>
        <end position="80"/>
    </location>
</feature>
<evidence type="ECO:0000256" key="2">
    <source>
        <dbReference type="ARBA" id="ARBA00022741"/>
    </source>
</evidence>
<dbReference type="FunFam" id="3.40.50.300:FF:000493">
    <property type="entry name" value="Guanine nucleotide-binding protein-like 3-like protein"/>
    <property type="match status" value="1"/>
</dbReference>
<protein>
    <submittedName>
        <fullName evidence="8">Gnl3l protein</fullName>
    </submittedName>
</protein>
<dbReference type="GO" id="GO:0005730">
    <property type="term" value="C:nucleolus"/>
    <property type="evidence" value="ECO:0007669"/>
    <property type="project" value="UniProtKB-ARBA"/>
</dbReference>
<dbReference type="FunCoup" id="A0A0D2WNU4">
    <property type="interactions" value="357"/>
</dbReference>
<dbReference type="Proteomes" id="UP000008743">
    <property type="component" value="Unassembled WGS sequence"/>
</dbReference>
<dbReference type="FunFam" id="1.10.1580.10:FF:000002">
    <property type="entry name" value="Guanine nucleotide-binding protein-like 3 (nucleolar)-like"/>
    <property type="match status" value="1"/>
</dbReference>
<keyword evidence="3" id="KW-0175">Coiled coil</keyword>
<dbReference type="PRINTS" id="PR00326">
    <property type="entry name" value="GTP1OBG"/>
</dbReference>
<comment type="subcellular location">
    <subcellularLocation>
        <location evidence="1">Nucleus</location>
    </subcellularLocation>
</comment>
<evidence type="ECO:0000313" key="8">
    <source>
        <dbReference type="EMBL" id="KJE92118.1"/>
    </source>
</evidence>
<gene>
    <name evidence="8" type="ORF">CAOG_003141</name>
</gene>
<feature type="compositionally biased region" description="Acidic residues" evidence="6">
    <location>
        <begin position="626"/>
        <end position="637"/>
    </location>
</feature>
<keyword evidence="2" id="KW-0547">Nucleotide-binding</keyword>
<evidence type="ECO:0000256" key="6">
    <source>
        <dbReference type="SAM" id="MobiDB-lite"/>
    </source>
</evidence>
<keyword evidence="5" id="KW-0539">Nucleus</keyword>
<dbReference type="InterPro" id="IPR023179">
    <property type="entry name" value="GTP-bd_ortho_bundle_sf"/>
</dbReference>
<dbReference type="InterPro" id="IPR006073">
    <property type="entry name" value="GTP-bd"/>
</dbReference>
<dbReference type="eggNOG" id="KOG2484">
    <property type="taxonomic scope" value="Eukaryota"/>
</dbReference>
<feature type="region of interest" description="Disordered" evidence="6">
    <location>
        <begin position="517"/>
        <end position="545"/>
    </location>
</feature>
<evidence type="ECO:0000256" key="1">
    <source>
        <dbReference type="ARBA" id="ARBA00004123"/>
    </source>
</evidence>
<evidence type="ECO:0000259" key="7">
    <source>
        <dbReference type="PROSITE" id="PS51721"/>
    </source>
</evidence>
<dbReference type="GO" id="GO:0005525">
    <property type="term" value="F:GTP binding"/>
    <property type="evidence" value="ECO:0007669"/>
    <property type="project" value="UniProtKB-KW"/>
</dbReference>
<dbReference type="PANTHER" id="PTHR11089">
    <property type="entry name" value="GTP-BINDING PROTEIN-RELATED"/>
    <property type="match status" value="1"/>
</dbReference>
<dbReference type="PANTHER" id="PTHR11089:SF30">
    <property type="entry name" value="GUANINE NUCLEOTIDE-BINDING PROTEIN-LIKE 3 HOMOLOG"/>
    <property type="match status" value="1"/>
</dbReference>
<dbReference type="InterPro" id="IPR050755">
    <property type="entry name" value="TRAFAC_YlqF/YawG_RiboMat"/>
</dbReference>
<evidence type="ECO:0000256" key="3">
    <source>
        <dbReference type="ARBA" id="ARBA00023054"/>
    </source>
</evidence>
<feature type="region of interest" description="Disordered" evidence="6">
    <location>
        <begin position="597"/>
        <end position="643"/>
    </location>
</feature>
<sequence>MSGREAVTGFHFQLNTGRNIWEQDLDVPVLPLSRSKRVPLALKYKIKKNVREHNRKLKKGGGAGAAPGQSTASKIRKDPGVPNLWPFKEQLLIQREAKREHADMVKQKQKLQREKLLEKRRNASIADLQKAANKKQAEFDKKHKGDGSSMDVEHNTGRSLEMSRRAFYREFKKVVTSADVILEVLDARDPLGCRCPQIEKRIMSLSPNKKIVLVLNKIDLVPREVVEKWLKHFRLEFPTIAFKASTQSQRTNLGHSNVSTATASSDLLSSSECLGADTLVKLLKNYSRNADIKTTVTVGIIGQPNVGKSSIINSLKRSKACNVGPTPGVTRQAQEIHLDKNIKLLDCPGIVFPDESGTSNPDNVLRGAVKIEQIEDPAAHVEIVLNRCPRDKIMELYNLPLFESPAEFLVMLAQKRGKLKKGGVADIDVVARSILQDWNSGRIPYYTLPPAEDASIHLKTEIVSTWGKEFDMQSLEKDQSTILAGLRTEREQGLFIPMNAGEANQLDVDLEELDNLASDEEEDEDDDDEEDAEMEQAEPEATGVGLQNIAEIALIKGKQKKALEEYRQAQGAAAPVAQLSTAAKRQAALIAAEDALNPQTGKQLKKAQKNNKKAQRRSARTGGMNVDDDDEEQDDEPMSVAPAKARGNRFAVAAFADNDGAYDFATDFTDNAMDQD</sequence>
<dbReference type="InterPro" id="IPR027417">
    <property type="entry name" value="P-loop_NTPase"/>
</dbReference>
<dbReference type="CDD" id="cd04178">
    <property type="entry name" value="Nucleostemin_like"/>
    <property type="match status" value="1"/>
</dbReference>
<dbReference type="Pfam" id="PF01926">
    <property type="entry name" value="MMR_HSR1"/>
    <property type="match status" value="1"/>
</dbReference>
<feature type="compositionally biased region" description="Basic residues" evidence="6">
    <location>
        <begin position="603"/>
        <end position="619"/>
    </location>
</feature>